<organism evidence="1 2">
    <name type="scientific">Leptospira harrisiae</name>
    <dbReference type="NCBI Taxonomy" id="2023189"/>
    <lineage>
        <taxon>Bacteria</taxon>
        <taxon>Pseudomonadati</taxon>
        <taxon>Spirochaetota</taxon>
        <taxon>Spirochaetia</taxon>
        <taxon>Leptospirales</taxon>
        <taxon>Leptospiraceae</taxon>
        <taxon>Leptospira</taxon>
    </lineage>
</organism>
<evidence type="ECO:0000313" key="1">
    <source>
        <dbReference type="EMBL" id="PJZ85379.1"/>
    </source>
</evidence>
<evidence type="ECO:0000313" key="2">
    <source>
        <dbReference type="Proteomes" id="UP000232145"/>
    </source>
</evidence>
<name>A0A2N0AM46_9LEPT</name>
<sequence length="169" mass="19785">MKKKLAFVHLFTVLFFQCSEKQIPVPSELKVLADAYHSGHLTVVSSILTDKKKERELLPLEEVLYTKTLFYLGDWKEFFSHWSELTYKTPELVLLYFKAVIVSKFPITISAEDESKLIELLPISPEACLLYLKLKNSKHPNQQKKLFLDQAKQFQTHLDRLEKELEITK</sequence>
<gene>
    <name evidence="1" type="ORF">CH364_03820</name>
</gene>
<protein>
    <submittedName>
        <fullName evidence="1">Uncharacterized protein</fullName>
    </submittedName>
</protein>
<keyword evidence="2" id="KW-1185">Reference proteome</keyword>
<dbReference type="EMBL" id="NPDX01000001">
    <property type="protein sequence ID" value="PJZ85379.1"/>
    <property type="molecule type" value="Genomic_DNA"/>
</dbReference>
<dbReference type="Proteomes" id="UP000232145">
    <property type="component" value="Unassembled WGS sequence"/>
</dbReference>
<proteinExistence type="predicted"/>
<comment type="caution">
    <text evidence="1">The sequence shown here is derived from an EMBL/GenBank/DDBJ whole genome shotgun (WGS) entry which is preliminary data.</text>
</comment>
<dbReference type="AlphaFoldDB" id="A0A2N0AM46"/>
<dbReference type="OrthoDB" id="345861at2"/>
<dbReference type="RefSeq" id="WP_100742280.1">
    <property type="nucleotide sequence ID" value="NZ_NPDW01000001.1"/>
</dbReference>
<reference evidence="1 2" key="1">
    <citation type="submission" date="2017-07" db="EMBL/GenBank/DDBJ databases">
        <title>Leptospira spp. isolated from tropical soils.</title>
        <authorList>
            <person name="Thibeaux R."/>
            <person name="Iraola G."/>
            <person name="Ferres I."/>
            <person name="Bierque E."/>
            <person name="Girault D."/>
            <person name="Soupe-Gilbert M.-E."/>
            <person name="Picardeau M."/>
            <person name="Goarant C."/>
        </authorList>
    </citation>
    <scope>NUCLEOTIDE SEQUENCE [LARGE SCALE GENOMIC DNA]</scope>
    <source>
        <strain evidence="1 2">FH2-B-A1</strain>
    </source>
</reference>
<accession>A0A2N0AM46</accession>